<dbReference type="EMBL" id="CAICTM010000009">
    <property type="protein sequence ID" value="CAB9496755.1"/>
    <property type="molecule type" value="Genomic_DNA"/>
</dbReference>
<keyword evidence="3" id="KW-1185">Reference proteome</keyword>
<reference evidence="2" key="1">
    <citation type="submission" date="2020-06" db="EMBL/GenBank/DDBJ databases">
        <authorList>
            <consortium name="Plant Systems Biology data submission"/>
        </authorList>
    </citation>
    <scope>NUCLEOTIDE SEQUENCE</scope>
    <source>
        <strain evidence="2">D6</strain>
    </source>
</reference>
<dbReference type="AlphaFoldDB" id="A0A9N8D7P8"/>
<protein>
    <submittedName>
        <fullName evidence="2">Uncharacterized protein</fullName>
    </submittedName>
</protein>
<feature type="region of interest" description="Disordered" evidence="1">
    <location>
        <begin position="1"/>
        <end position="144"/>
    </location>
</feature>
<sequence>MEARDDATSGSNGDDGNESDDSIAMPASNVQDENQDSERVEVNDTSSSMFSNQHSFNSRIMLKILRDQQQPQQRQRQDSERIEESKREEEEEETAKSLALHVESTDEPDDVVPVPALHTSTITNIMNTNSSSGDPRRVRLRPPDDVSIKDRSAMEALRASQTPGAIRVAGIDGAPPHARRRRIGGSSRWRKQQCPKPRLCC</sequence>
<evidence type="ECO:0000256" key="1">
    <source>
        <dbReference type="SAM" id="MobiDB-lite"/>
    </source>
</evidence>
<feature type="compositionally biased region" description="Low complexity" evidence="1">
    <location>
        <begin position="119"/>
        <end position="132"/>
    </location>
</feature>
<gene>
    <name evidence="2" type="ORF">SEMRO_9_G007210.1</name>
</gene>
<name>A0A9N8D7P8_9STRA</name>
<feature type="compositionally biased region" description="Basic residues" evidence="1">
    <location>
        <begin position="177"/>
        <end position="193"/>
    </location>
</feature>
<feature type="compositionally biased region" description="Basic and acidic residues" evidence="1">
    <location>
        <begin position="134"/>
        <end position="144"/>
    </location>
</feature>
<evidence type="ECO:0000313" key="2">
    <source>
        <dbReference type="EMBL" id="CAB9496755.1"/>
    </source>
</evidence>
<evidence type="ECO:0000313" key="3">
    <source>
        <dbReference type="Proteomes" id="UP001153069"/>
    </source>
</evidence>
<comment type="caution">
    <text evidence="2">The sequence shown here is derived from an EMBL/GenBank/DDBJ whole genome shotgun (WGS) entry which is preliminary data.</text>
</comment>
<proteinExistence type="predicted"/>
<accession>A0A9N8D7P8</accession>
<organism evidence="2 3">
    <name type="scientific">Seminavis robusta</name>
    <dbReference type="NCBI Taxonomy" id="568900"/>
    <lineage>
        <taxon>Eukaryota</taxon>
        <taxon>Sar</taxon>
        <taxon>Stramenopiles</taxon>
        <taxon>Ochrophyta</taxon>
        <taxon>Bacillariophyta</taxon>
        <taxon>Bacillariophyceae</taxon>
        <taxon>Bacillariophycidae</taxon>
        <taxon>Naviculales</taxon>
        <taxon>Naviculaceae</taxon>
        <taxon>Seminavis</taxon>
    </lineage>
</organism>
<feature type="compositionally biased region" description="Basic and acidic residues" evidence="1">
    <location>
        <begin position="75"/>
        <end position="88"/>
    </location>
</feature>
<feature type="region of interest" description="Disordered" evidence="1">
    <location>
        <begin position="157"/>
        <end position="201"/>
    </location>
</feature>
<dbReference type="Proteomes" id="UP001153069">
    <property type="component" value="Unassembled WGS sequence"/>
</dbReference>
<feature type="compositionally biased region" description="Polar residues" evidence="1">
    <location>
        <begin position="43"/>
        <end position="58"/>
    </location>
</feature>